<accession>A0AAN9A1W2</accession>
<dbReference type="AlphaFoldDB" id="A0AAN9A1W2"/>
<evidence type="ECO:0000256" key="1">
    <source>
        <dbReference type="SAM" id="MobiDB-lite"/>
    </source>
</evidence>
<dbReference type="Proteomes" id="UP001381693">
    <property type="component" value="Unassembled WGS sequence"/>
</dbReference>
<gene>
    <name evidence="2" type="ORF">SK128_014462</name>
</gene>
<reference evidence="2 3" key="1">
    <citation type="submission" date="2023-11" db="EMBL/GenBank/DDBJ databases">
        <title>Halocaridina rubra genome assembly.</title>
        <authorList>
            <person name="Smith C."/>
        </authorList>
    </citation>
    <scope>NUCLEOTIDE SEQUENCE [LARGE SCALE GENOMIC DNA]</scope>
    <source>
        <strain evidence="2">EP-1</strain>
        <tissue evidence="2">Whole</tissue>
    </source>
</reference>
<protein>
    <submittedName>
        <fullName evidence="2">Uncharacterized protein</fullName>
    </submittedName>
</protein>
<feature type="region of interest" description="Disordered" evidence="1">
    <location>
        <begin position="17"/>
        <end position="66"/>
    </location>
</feature>
<name>A0AAN9A1W2_HALRR</name>
<dbReference type="EMBL" id="JAXCGZ010016983">
    <property type="protein sequence ID" value="KAK7069325.1"/>
    <property type="molecule type" value="Genomic_DNA"/>
</dbReference>
<feature type="compositionally biased region" description="Low complexity" evidence="1">
    <location>
        <begin position="40"/>
        <end position="58"/>
    </location>
</feature>
<sequence length="66" mass="6910">MDLGKVSGYGSFLDLRSPKLAQPLQPQPHTALPTEFPTISSSTSSSTSGTSHFSFGVSRSPLVTNA</sequence>
<evidence type="ECO:0000313" key="2">
    <source>
        <dbReference type="EMBL" id="KAK7069325.1"/>
    </source>
</evidence>
<evidence type="ECO:0000313" key="3">
    <source>
        <dbReference type="Proteomes" id="UP001381693"/>
    </source>
</evidence>
<proteinExistence type="predicted"/>
<comment type="caution">
    <text evidence="2">The sequence shown here is derived from an EMBL/GenBank/DDBJ whole genome shotgun (WGS) entry which is preliminary data.</text>
</comment>
<organism evidence="2 3">
    <name type="scientific">Halocaridina rubra</name>
    <name type="common">Hawaiian red shrimp</name>
    <dbReference type="NCBI Taxonomy" id="373956"/>
    <lineage>
        <taxon>Eukaryota</taxon>
        <taxon>Metazoa</taxon>
        <taxon>Ecdysozoa</taxon>
        <taxon>Arthropoda</taxon>
        <taxon>Crustacea</taxon>
        <taxon>Multicrustacea</taxon>
        <taxon>Malacostraca</taxon>
        <taxon>Eumalacostraca</taxon>
        <taxon>Eucarida</taxon>
        <taxon>Decapoda</taxon>
        <taxon>Pleocyemata</taxon>
        <taxon>Caridea</taxon>
        <taxon>Atyoidea</taxon>
        <taxon>Atyidae</taxon>
        <taxon>Halocaridina</taxon>
    </lineage>
</organism>
<keyword evidence="3" id="KW-1185">Reference proteome</keyword>